<dbReference type="Pfam" id="PF01841">
    <property type="entry name" value="Transglut_core"/>
    <property type="match status" value="1"/>
</dbReference>
<dbReference type="InterPro" id="IPR038765">
    <property type="entry name" value="Papain-like_cys_pep_sf"/>
</dbReference>
<evidence type="ECO:0000313" key="3">
    <source>
        <dbReference type="EMBL" id="KPC55133.1"/>
    </source>
</evidence>
<dbReference type="PANTHER" id="PTHR42736:SF1">
    <property type="entry name" value="PROTEIN-GLUTAMINE GAMMA-GLUTAMYLTRANSFERASE"/>
    <property type="match status" value="1"/>
</dbReference>
<evidence type="ECO:0000259" key="2">
    <source>
        <dbReference type="SMART" id="SM00460"/>
    </source>
</evidence>
<dbReference type="Pfam" id="PF13559">
    <property type="entry name" value="DUF4129"/>
    <property type="match status" value="1"/>
</dbReference>
<reference evidence="3 4" key="1">
    <citation type="submission" date="2015-07" db="EMBL/GenBank/DDBJ databases">
        <title>Draft genome sequence of the Amantichitinum ursilacus IGB-41, a new chitin-degrading bacterium.</title>
        <authorList>
            <person name="Kirstahler P."/>
            <person name="Guenther M."/>
            <person name="Grumaz C."/>
            <person name="Rupp S."/>
            <person name="Zibek S."/>
            <person name="Sohn K."/>
        </authorList>
    </citation>
    <scope>NUCLEOTIDE SEQUENCE [LARGE SCALE GENOMIC DNA]</scope>
    <source>
        <strain evidence="3 4">IGB-41</strain>
    </source>
</reference>
<feature type="domain" description="Transglutaminase-like" evidence="2">
    <location>
        <begin position="395"/>
        <end position="466"/>
    </location>
</feature>
<dbReference type="EC" id="2.3.2.13" evidence="3"/>
<protein>
    <submittedName>
        <fullName evidence="3">Protein-glutamine gamma-glutamyltransferase</fullName>
        <ecNumber evidence="3">2.3.2.13</ecNumber>
    </submittedName>
</protein>
<dbReference type="RefSeq" id="WP_053935863.1">
    <property type="nucleotide sequence ID" value="NZ_LAQT01000001.1"/>
</dbReference>
<dbReference type="AlphaFoldDB" id="A0A0N0XLE5"/>
<dbReference type="Pfam" id="PF11992">
    <property type="entry name" value="TgpA_N"/>
    <property type="match status" value="1"/>
</dbReference>
<dbReference type="SUPFAM" id="SSF54001">
    <property type="entry name" value="Cysteine proteinases"/>
    <property type="match status" value="1"/>
</dbReference>
<dbReference type="PATRIC" id="fig|857265.3.peg.146"/>
<evidence type="ECO:0000313" key="4">
    <source>
        <dbReference type="Proteomes" id="UP000037939"/>
    </source>
</evidence>
<organism evidence="3 4">
    <name type="scientific">Amantichitinum ursilacus</name>
    <dbReference type="NCBI Taxonomy" id="857265"/>
    <lineage>
        <taxon>Bacteria</taxon>
        <taxon>Pseudomonadati</taxon>
        <taxon>Pseudomonadota</taxon>
        <taxon>Betaproteobacteria</taxon>
        <taxon>Neisseriales</taxon>
        <taxon>Chitinibacteraceae</taxon>
        <taxon>Amantichitinum</taxon>
    </lineage>
</organism>
<dbReference type="SMART" id="SM00460">
    <property type="entry name" value="TGc"/>
    <property type="match status" value="1"/>
</dbReference>
<feature type="transmembrane region" description="Helical" evidence="1">
    <location>
        <begin position="12"/>
        <end position="43"/>
    </location>
</feature>
<keyword evidence="1" id="KW-0812">Transmembrane</keyword>
<proteinExistence type="predicted"/>
<dbReference type="InterPro" id="IPR025403">
    <property type="entry name" value="TgpA-like_C"/>
</dbReference>
<keyword evidence="4" id="KW-1185">Reference proteome</keyword>
<dbReference type="InterPro" id="IPR052901">
    <property type="entry name" value="Bact_TGase-like"/>
</dbReference>
<evidence type="ECO:0000256" key="1">
    <source>
        <dbReference type="SAM" id="Phobius"/>
    </source>
</evidence>
<keyword evidence="1" id="KW-1133">Transmembrane helix</keyword>
<dbReference type="EMBL" id="LAQT01000001">
    <property type="protein sequence ID" value="KPC55133.1"/>
    <property type="molecule type" value="Genomic_DNA"/>
</dbReference>
<name>A0A0N0XLE5_9NEIS</name>
<keyword evidence="3" id="KW-0808">Transferase</keyword>
<accession>A0A0N0XLE5</accession>
<feature type="transmembrane region" description="Helical" evidence="1">
    <location>
        <begin position="541"/>
        <end position="559"/>
    </location>
</feature>
<dbReference type="InterPro" id="IPR021878">
    <property type="entry name" value="TgpA_N"/>
</dbReference>
<feature type="transmembrane region" description="Helical" evidence="1">
    <location>
        <begin position="129"/>
        <end position="146"/>
    </location>
</feature>
<dbReference type="GO" id="GO:0003810">
    <property type="term" value="F:protein-glutamine gamma-glutamyltransferase activity"/>
    <property type="evidence" value="ECO:0007669"/>
    <property type="project" value="UniProtKB-EC"/>
</dbReference>
<dbReference type="Gene3D" id="3.10.620.30">
    <property type="match status" value="1"/>
</dbReference>
<gene>
    <name evidence="3" type="primary">tgpA</name>
    <name evidence="3" type="ORF">WG78_00700</name>
</gene>
<feature type="transmembrane region" description="Helical" evidence="1">
    <location>
        <begin position="166"/>
        <end position="183"/>
    </location>
</feature>
<keyword evidence="1" id="KW-0472">Membrane</keyword>
<comment type="caution">
    <text evidence="3">The sequence shown here is derived from an EMBL/GenBank/DDBJ whole genome shotgun (WGS) entry which is preliminary data.</text>
</comment>
<sequence>MKNPPVLPRGPLYGLVAAVIASLLPALIQLPVWHAALIILPVFWRLRLAAQRKALPHWSLRFGYACFLFVLVFVQYHSLVGRQGGVAVLTSLIAVKFLETATRRDARVLSLLACFACSTGFLVSQSVAMLVYSIAVLALIMTQLTAWHRGDGKLQAADARKTGRMLLEALPVALILFVLFPRLNGPLWHMPDSGPSAHTGLSEDMTPGSMSDLTLDDTVAFRVDFEGKPPPRTSMYWRGPVLEYFDGLTWTQRPDPSPPPGIVPSGPRWRYTVTLEPNQHNWLMALDLPVELPDGAHVNNAMQAFTRGPITQRQRFSVTSQSSWRVLDANPRELQADLRLPAEINPRARQLAASWSNLPPAQRVAAAMQFLRTGGFQYTLSPPLLESRDKVDELLFSSRAGFCEHYSGAFTFLMRAAGVPARVVTGYLGAEYNRNGDYYIVRQAFAHAWSEVWLPGQGWQRIDPTSAIAPDRISRGLAQSLRQTDRLPALVRDDNTAISQLRLRWDAAMHGWDKWVIGYDARRQMQVLNQLGIESLLSPQFVIWLLGAALAMLLIYLLSLRGATQRRVLDAQQKAWRLFVRRLARAGVTPHAGEPPQRFAQRAANALPLHRAHIDRIANLYLAAHYGQDAAAAQRLLQSVRGFRP</sequence>
<keyword evidence="3" id="KW-0012">Acyltransferase</keyword>
<dbReference type="Proteomes" id="UP000037939">
    <property type="component" value="Unassembled WGS sequence"/>
</dbReference>
<dbReference type="PANTHER" id="PTHR42736">
    <property type="entry name" value="PROTEIN-GLUTAMINE GAMMA-GLUTAMYLTRANSFERASE"/>
    <property type="match status" value="1"/>
</dbReference>
<feature type="transmembrane region" description="Helical" evidence="1">
    <location>
        <begin position="55"/>
        <end position="74"/>
    </location>
</feature>
<dbReference type="InterPro" id="IPR002931">
    <property type="entry name" value="Transglutaminase-like"/>
</dbReference>
<dbReference type="STRING" id="857265.WG78_00700"/>